<feature type="transmembrane region" description="Helical" evidence="1">
    <location>
        <begin position="69"/>
        <end position="93"/>
    </location>
</feature>
<protein>
    <recommendedName>
        <fullName evidence="4">MAPEG family protein</fullName>
    </recommendedName>
</protein>
<evidence type="ECO:0000313" key="3">
    <source>
        <dbReference type="Proteomes" id="UP001431449"/>
    </source>
</evidence>
<dbReference type="RefSeq" id="WP_248207132.1">
    <property type="nucleotide sequence ID" value="NZ_JALNMH010000005.1"/>
</dbReference>
<reference evidence="2" key="1">
    <citation type="submission" date="2022-04" db="EMBL/GenBank/DDBJ databases">
        <title>Lysobacter sp. CAU 1642 isolated from sea sand.</title>
        <authorList>
            <person name="Kim W."/>
        </authorList>
    </citation>
    <scope>NUCLEOTIDE SEQUENCE</scope>
    <source>
        <strain evidence="2">CAU 1642</strain>
    </source>
</reference>
<keyword evidence="1" id="KW-1133">Transmembrane helix</keyword>
<keyword evidence="3" id="KW-1185">Reference proteome</keyword>
<comment type="caution">
    <text evidence="2">The sequence shown here is derived from an EMBL/GenBank/DDBJ whole genome shotgun (WGS) entry which is preliminary data.</text>
</comment>
<sequence length="123" mass="13507">MWWRLFANCQVLLLRLYAGPIDCRLLHQNSLEHMQDKRDTRATWPAIWAGPALLPLVAAVVIDAGDKQVLVWLAAITLSLPYLAGAMLAWRTWHSRAGSVVAGCAAAAFAYVTLILLAEILLG</sequence>
<accession>A0ABT0GG33</accession>
<name>A0ABT0GG33_9GAMM</name>
<feature type="transmembrane region" description="Helical" evidence="1">
    <location>
        <begin position="42"/>
        <end position="62"/>
    </location>
</feature>
<dbReference type="EMBL" id="JALNMH010000005">
    <property type="protein sequence ID" value="MCK7593498.1"/>
    <property type="molecule type" value="Genomic_DNA"/>
</dbReference>
<feature type="transmembrane region" description="Helical" evidence="1">
    <location>
        <begin position="99"/>
        <end position="122"/>
    </location>
</feature>
<dbReference type="Proteomes" id="UP001431449">
    <property type="component" value="Unassembled WGS sequence"/>
</dbReference>
<organism evidence="2 3">
    <name type="scientific">Pseudomarimonas salicorniae</name>
    <dbReference type="NCBI Taxonomy" id="2933270"/>
    <lineage>
        <taxon>Bacteria</taxon>
        <taxon>Pseudomonadati</taxon>
        <taxon>Pseudomonadota</taxon>
        <taxon>Gammaproteobacteria</taxon>
        <taxon>Lysobacterales</taxon>
        <taxon>Lysobacteraceae</taxon>
        <taxon>Pseudomarimonas</taxon>
    </lineage>
</organism>
<keyword evidence="1" id="KW-0812">Transmembrane</keyword>
<gene>
    <name evidence="2" type="ORF">M0G41_07435</name>
</gene>
<evidence type="ECO:0008006" key="4">
    <source>
        <dbReference type="Google" id="ProtNLM"/>
    </source>
</evidence>
<keyword evidence="1" id="KW-0472">Membrane</keyword>
<proteinExistence type="predicted"/>
<evidence type="ECO:0000313" key="2">
    <source>
        <dbReference type="EMBL" id="MCK7593498.1"/>
    </source>
</evidence>
<evidence type="ECO:0000256" key="1">
    <source>
        <dbReference type="SAM" id="Phobius"/>
    </source>
</evidence>